<evidence type="ECO:0000313" key="1">
    <source>
        <dbReference type="EMBL" id="GET01479.1"/>
    </source>
</evidence>
<organism evidence="1 2">
    <name type="scientific">Rhizophagus clarus</name>
    <dbReference type="NCBI Taxonomy" id="94130"/>
    <lineage>
        <taxon>Eukaryota</taxon>
        <taxon>Fungi</taxon>
        <taxon>Fungi incertae sedis</taxon>
        <taxon>Mucoromycota</taxon>
        <taxon>Glomeromycotina</taxon>
        <taxon>Glomeromycetes</taxon>
        <taxon>Glomerales</taxon>
        <taxon>Glomeraceae</taxon>
        <taxon>Rhizophagus</taxon>
    </lineage>
</organism>
<comment type="caution">
    <text evidence="1">The sequence shown here is derived from an EMBL/GenBank/DDBJ whole genome shotgun (WGS) entry which is preliminary data.</text>
</comment>
<reference evidence="1" key="1">
    <citation type="submission" date="2019-10" db="EMBL/GenBank/DDBJ databases">
        <title>Conservation and host-specific expression of non-tandemly repeated heterogenous ribosome RNA gene in arbuscular mycorrhizal fungi.</title>
        <authorList>
            <person name="Maeda T."/>
            <person name="Kobayashi Y."/>
            <person name="Nakagawa T."/>
            <person name="Ezawa T."/>
            <person name="Yamaguchi K."/>
            <person name="Bino T."/>
            <person name="Nishimoto Y."/>
            <person name="Shigenobu S."/>
            <person name="Kawaguchi M."/>
        </authorList>
    </citation>
    <scope>NUCLEOTIDE SEQUENCE</scope>
    <source>
        <strain evidence="1">HR1</strain>
    </source>
</reference>
<dbReference type="EMBL" id="BLAL01000300">
    <property type="protein sequence ID" value="GET01479.1"/>
    <property type="molecule type" value="Genomic_DNA"/>
</dbReference>
<name>A0A8H3R2X4_9GLOM</name>
<protein>
    <submittedName>
        <fullName evidence="1">Uncharacterized protein</fullName>
    </submittedName>
</protein>
<dbReference type="Proteomes" id="UP000615446">
    <property type="component" value="Unassembled WGS sequence"/>
</dbReference>
<evidence type="ECO:0000313" key="2">
    <source>
        <dbReference type="Proteomes" id="UP000615446"/>
    </source>
</evidence>
<gene>
    <name evidence="1" type="ORF">RCL2_002788600</name>
</gene>
<dbReference type="AlphaFoldDB" id="A0A8H3R2X4"/>
<accession>A0A8H3R2X4</accession>
<proteinExistence type="predicted"/>
<sequence length="128" mass="14526">MCEVAVRDLDMATIRFGQDKWSHYQDSNWPMKLQNNTPSLGRVFWKVRQAAPLLRHTAINLGILANVIAEFRYTRFYNRLHRTGSSYSSDQYSSARCILESAIVRGEPSTVGYVPAVTALDLCQVQQG</sequence>